<sequence>MSHSSSKSPQQLMQAGCLCCAPPSGVGTVKIEGSKNPLQTQPDTGKNELRLKDFRPRSMLQVPRTRVERPRFPVIDVHTHLTWSSNVRNGISVGEEVTLFAQPEDLLPVMDRKGVRTLVNLTGGVGAGLEKSIRSFDQTAPGRFITLTEPSYEHFPEPNYAQLQGDAIAHAKRVGARGLKLLKTLGLYLRERIDEGPLVAVDDRRFDPMWEACAAYDMPVFLHVSDPEAFFLPTDASNERYEELSNHPDWSFYGPQFPSNAELLAARDRLIARHPKTTFALLHVGNNAENLAAVAACLDRYPNTVIDISARIGELGRQPRIAQRFFDRYQDRILFGTDAVPSPYGDDVPQQLFGDELYEIYYRFLETEDEYFDYAPAPTPPQGRWSIYGLGLSDEVLRKVYHDNAARLLNIDP</sequence>
<accession>A0ABW0SUC7</accession>
<dbReference type="Gene3D" id="3.20.20.140">
    <property type="entry name" value="Metal-dependent hydrolases"/>
    <property type="match status" value="1"/>
</dbReference>
<evidence type="ECO:0000256" key="1">
    <source>
        <dbReference type="ARBA" id="ARBA00023239"/>
    </source>
</evidence>
<reference evidence="4" key="1">
    <citation type="journal article" date="2019" name="Int. J. Syst. Evol. Microbiol.">
        <title>The Global Catalogue of Microorganisms (GCM) 10K type strain sequencing project: providing services to taxonomists for standard genome sequencing and annotation.</title>
        <authorList>
            <consortium name="The Broad Institute Genomics Platform"/>
            <consortium name="The Broad Institute Genome Sequencing Center for Infectious Disease"/>
            <person name="Wu L."/>
            <person name="Ma J."/>
        </authorList>
    </citation>
    <scope>NUCLEOTIDE SEQUENCE [LARGE SCALE GENOMIC DNA]</scope>
    <source>
        <strain evidence="4">CGMCC 1.13587</strain>
    </source>
</reference>
<name>A0ABW0SUC7_9GAMM</name>
<organism evidence="3 4">
    <name type="scientific">Rhodanobacter terrae</name>
    <dbReference type="NCBI Taxonomy" id="418647"/>
    <lineage>
        <taxon>Bacteria</taxon>
        <taxon>Pseudomonadati</taxon>
        <taxon>Pseudomonadota</taxon>
        <taxon>Gammaproteobacteria</taxon>
        <taxon>Lysobacterales</taxon>
        <taxon>Rhodanobacteraceae</taxon>
        <taxon>Rhodanobacter</taxon>
    </lineage>
</organism>
<dbReference type="InterPro" id="IPR032466">
    <property type="entry name" value="Metal_Hydrolase"/>
</dbReference>
<dbReference type="PANTHER" id="PTHR21240">
    <property type="entry name" value="2-AMINO-3-CARBOXYLMUCONATE-6-SEMIALDEHYDE DECARBOXYLASE"/>
    <property type="match status" value="1"/>
</dbReference>
<evidence type="ECO:0000259" key="2">
    <source>
        <dbReference type="Pfam" id="PF04909"/>
    </source>
</evidence>
<dbReference type="InterPro" id="IPR032465">
    <property type="entry name" value="ACMSD"/>
</dbReference>
<comment type="caution">
    <text evidence="3">The sequence shown here is derived from an EMBL/GenBank/DDBJ whole genome shotgun (WGS) entry which is preliminary data.</text>
</comment>
<dbReference type="RefSeq" id="WP_377324963.1">
    <property type="nucleotide sequence ID" value="NZ_JBHSNG010000003.1"/>
</dbReference>
<feature type="domain" description="Amidohydrolase-related" evidence="2">
    <location>
        <begin position="75"/>
        <end position="410"/>
    </location>
</feature>
<gene>
    <name evidence="3" type="ORF">ACFPPB_04995</name>
</gene>
<evidence type="ECO:0000313" key="4">
    <source>
        <dbReference type="Proteomes" id="UP001596111"/>
    </source>
</evidence>
<dbReference type="InterPro" id="IPR006680">
    <property type="entry name" value="Amidohydro-rel"/>
</dbReference>
<protein>
    <submittedName>
        <fullName evidence="3">Amidohydrolase family protein</fullName>
    </submittedName>
</protein>
<keyword evidence="4" id="KW-1185">Reference proteome</keyword>
<dbReference type="Proteomes" id="UP001596111">
    <property type="component" value="Unassembled WGS sequence"/>
</dbReference>
<dbReference type="EMBL" id="JBHSNG010000003">
    <property type="protein sequence ID" value="MFC5580465.1"/>
    <property type="molecule type" value="Genomic_DNA"/>
</dbReference>
<dbReference type="Pfam" id="PF04909">
    <property type="entry name" value="Amidohydro_2"/>
    <property type="match status" value="1"/>
</dbReference>
<dbReference type="SUPFAM" id="SSF51556">
    <property type="entry name" value="Metallo-dependent hydrolases"/>
    <property type="match status" value="1"/>
</dbReference>
<dbReference type="PANTHER" id="PTHR21240:SF28">
    <property type="entry name" value="ISO-OROTATE DECARBOXYLASE (EUROFUNG)"/>
    <property type="match status" value="1"/>
</dbReference>
<keyword evidence="1" id="KW-0456">Lyase</keyword>
<evidence type="ECO:0000313" key="3">
    <source>
        <dbReference type="EMBL" id="MFC5580465.1"/>
    </source>
</evidence>
<proteinExistence type="predicted"/>